<protein>
    <recommendedName>
        <fullName evidence="4">Acyl-peptide hydrolase</fullName>
    </recommendedName>
    <alternativeName>
        <fullName evidence="3">Acylaminoacyl-peptidase</fullName>
    </alternativeName>
</protein>
<keyword evidence="2" id="KW-0007">Acetylation</keyword>
<evidence type="ECO:0000256" key="3">
    <source>
        <dbReference type="ARBA" id="ARBA00032284"/>
    </source>
</evidence>
<comment type="caution">
    <text evidence="7">The sequence shown here is derived from an EMBL/GenBank/DDBJ whole genome shotgun (WGS) entry which is preliminary data.</text>
</comment>
<dbReference type="SUPFAM" id="SSF82171">
    <property type="entry name" value="DPP6 N-terminal domain-like"/>
    <property type="match status" value="1"/>
</dbReference>
<dbReference type="OrthoDB" id="108903at2"/>
<evidence type="ECO:0000259" key="6">
    <source>
        <dbReference type="Pfam" id="PF00326"/>
    </source>
</evidence>
<dbReference type="PRINTS" id="PR00862">
    <property type="entry name" value="PROLIGOPTASE"/>
</dbReference>
<dbReference type="EMBL" id="LPVJ01000070">
    <property type="protein sequence ID" value="KUO94876.1"/>
    <property type="molecule type" value="Genomic_DNA"/>
</dbReference>
<dbReference type="PANTHER" id="PTHR42776">
    <property type="entry name" value="SERINE PEPTIDASE S9 FAMILY MEMBER"/>
    <property type="match status" value="1"/>
</dbReference>
<evidence type="ECO:0000313" key="8">
    <source>
        <dbReference type="Proteomes" id="UP000053557"/>
    </source>
</evidence>
<dbReference type="AlphaFoldDB" id="A0A117SX81"/>
<dbReference type="PROSITE" id="PS00708">
    <property type="entry name" value="PRO_ENDOPEP_SER"/>
    <property type="match status" value="1"/>
</dbReference>
<evidence type="ECO:0000313" key="7">
    <source>
        <dbReference type="EMBL" id="KUO94876.1"/>
    </source>
</evidence>
<dbReference type="SUPFAM" id="SSF53474">
    <property type="entry name" value="alpha/beta-Hydrolases"/>
    <property type="match status" value="1"/>
</dbReference>
<dbReference type="InterPro" id="IPR002471">
    <property type="entry name" value="Pept_S9_AS"/>
</dbReference>
<feature type="domain" description="Peptidase S9 prolyl oligopeptidase catalytic" evidence="6">
    <location>
        <begin position="262"/>
        <end position="464"/>
    </location>
</feature>
<evidence type="ECO:0000256" key="4">
    <source>
        <dbReference type="ARBA" id="ARBA00032596"/>
    </source>
</evidence>
<organism evidence="7 8">
    <name type="scientific">Ferroacidibacillus organovorans</name>
    <dbReference type="NCBI Taxonomy" id="1765683"/>
    <lineage>
        <taxon>Bacteria</taxon>
        <taxon>Bacillati</taxon>
        <taxon>Bacillota</taxon>
        <taxon>Bacilli</taxon>
        <taxon>Bacillales</taxon>
        <taxon>Alicyclobacillaceae</taxon>
        <taxon>Ferroacidibacillus</taxon>
    </lineage>
</organism>
<comment type="function">
    <text evidence="5">This enzyme catalyzes the hydrolysis of the N-terminal peptide bond of an N-acetylated peptide to generate an N-acetylated amino acid and a peptide with a free N-terminus. It preferentially cleaves off Ac-Ala, Ac-Met and Ac-Ser. Also, involved in the degradation of oxidized and glycated proteins.</text>
</comment>
<keyword evidence="1" id="KW-0378">Hydrolase</keyword>
<evidence type="ECO:0000256" key="1">
    <source>
        <dbReference type="ARBA" id="ARBA00022801"/>
    </source>
</evidence>
<reference evidence="7 8" key="1">
    <citation type="submission" date="2015-12" db="EMBL/GenBank/DDBJ databases">
        <title>Draft genome sequence of Acidibacillus ferrooxidans ITV001, isolated from a chalcopyrite acid mine drainage site in Brazil.</title>
        <authorList>
            <person name="Dall'Agnol H."/>
            <person name="Nancucheo I."/>
            <person name="Johnson B."/>
            <person name="Oliveira R."/>
            <person name="Leite L."/>
            <person name="Pylro V."/>
            <person name="Nunes G.L."/>
            <person name="Tzotzos G."/>
            <person name="Fernandes G.R."/>
            <person name="Dutra J."/>
            <person name="Orellana S.C."/>
            <person name="Oliveira G."/>
        </authorList>
    </citation>
    <scope>NUCLEOTIDE SEQUENCE [LARGE SCALE GENOMIC DNA]</scope>
    <source>
        <strain evidence="8">ITV01</strain>
    </source>
</reference>
<name>A0A117SX81_9BACL</name>
<dbReference type="Gene3D" id="3.40.50.1820">
    <property type="entry name" value="alpha/beta hydrolase"/>
    <property type="match status" value="1"/>
</dbReference>
<dbReference type="InterPro" id="IPR001375">
    <property type="entry name" value="Peptidase_S9_cat"/>
</dbReference>
<evidence type="ECO:0000256" key="5">
    <source>
        <dbReference type="ARBA" id="ARBA00045885"/>
    </source>
</evidence>
<accession>A0A117SX81</accession>
<dbReference type="GO" id="GO:0006508">
    <property type="term" value="P:proteolysis"/>
    <property type="evidence" value="ECO:0007669"/>
    <property type="project" value="InterPro"/>
</dbReference>
<gene>
    <name evidence="7" type="ORF">ATW55_10185</name>
</gene>
<evidence type="ECO:0000256" key="2">
    <source>
        <dbReference type="ARBA" id="ARBA00022990"/>
    </source>
</evidence>
<dbReference type="InterPro" id="IPR029058">
    <property type="entry name" value="AB_hydrolase_fold"/>
</dbReference>
<dbReference type="PANTHER" id="PTHR42776:SF27">
    <property type="entry name" value="DIPEPTIDYL PEPTIDASE FAMILY MEMBER 6"/>
    <property type="match status" value="1"/>
</dbReference>
<dbReference type="Proteomes" id="UP000053557">
    <property type="component" value="Unassembled WGS sequence"/>
</dbReference>
<dbReference type="InterPro" id="IPR002470">
    <property type="entry name" value="Peptidase_S9A"/>
</dbReference>
<keyword evidence="8" id="KW-1185">Reference proteome</keyword>
<proteinExistence type="predicted"/>
<dbReference type="GO" id="GO:0004252">
    <property type="term" value="F:serine-type endopeptidase activity"/>
    <property type="evidence" value="ECO:0007669"/>
    <property type="project" value="InterPro"/>
</dbReference>
<dbReference type="InterPro" id="IPR011042">
    <property type="entry name" value="6-blade_b-propeller_TolB-like"/>
</dbReference>
<sequence>MYVYDLETRASRCVFGTDDTNYAAGFSADDRSVFALRMHTNVNADLFLVDIESGDALHLTHHQGDAHFSHPRADADGRTVHLITDLDSEFARLATLDLETLALTYLTDDSWDVELLEVAQGGKRLVYSVNEDGTSALFVLDRDYPGGARRVKGLPVGTIVDFDLSKDGAHVDVTVSSPLHAVEVWRVGLDDGECRRLTFASEGSVPHETFVEPELIAYPSFDGLMIKAYYYKPKGDGPFPVIVDVHGGPEGQSTNLFPALRQYFVQCGYAVLAPNVRGSSGYGRTYLHLDDVRKRMDSVADLAHAVDWLCEHGNARRDAIAVMGGSYGGFMVLAAVTHYPDRFAAGVDLVGIANLRTFIENTSPYRRHLRECEYGTVEADGDFFDEISPIHHVDRITAPMIVIHGANDPRVPISEAEQIVEALQKREHPVEYLRFEDEGHGVVKLPNRIKTYTAIAAFLDRHLK</sequence>
<dbReference type="Gene3D" id="2.120.10.30">
    <property type="entry name" value="TolB, C-terminal domain"/>
    <property type="match status" value="2"/>
</dbReference>
<dbReference type="Pfam" id="PF00326">
    <property type="entry name" value="Peptidase_S9"/>
    <property type="match status" value="1"/>
</dbReference>